<dbReference type="RefSeq" id="WP_245375197.1">
    <property type="nucleotide sequence ID" value="NZ_JAGGLB010000001.1"/>
</dbReference>
<accession>A0ABS4IPD1</accession>
<proteinExistence type="predicted"/>
<dbReference type="EMBL" id="JAGGLB010000001">
    <property type="protein sequence ID" value="MBP1988891.1"/>
    <property type="molecule type" value="Genomic_DNA"/>
</dbReference>
<reference evidence="1 2" key="1">
    <citation type="submission" date="2021-03" db="EMBL/GenBank/DDBJ databases">
        <title>Genomic Encyclopedia of Type Strains, Phase IV (KMG-IV): sequencing the most valuable type-strain genomes for metagenomic binning, comparative biology and taxonomic classification.</title>
        <authorList>
            <person name="Goeker M."/>
        </authorList>
    </citation>
    <scope>NUCLEOTIDE SEQUENCE [LARGE SCALE GENOMIC DNA]</scope>
    <source>
        <strain evidence="1 2">DSM 26048</strain>
    </source>
</reference>
<sequence length="65" mass="7369">MKITENNVVQQIQNKNENAIPFIIKQYGVGQSIEINNSMYTIYNDVEITEIPIGENINSILSTII</sequence>
<evidence type="ECO:0000313" key="1">
    <source>
        <dbReference type="EMBL" id="MBP1988891.1"/>
    </source>
</evidence>
<gene>
    <name evidence="1" type="ORF">J2Z66_000486</name>
</gene>
<evidence type="ECO:0000313" key="2">
    <source>
        <dbReference type="Proteomes" id="UP001519287"/>
    </source>
</evidence>
<comment type="caution">
    <text evidence="1">The sequence shown here is derived from an EMBL/GenBank/DDBJ whole genome shotgun (WGS) entry which is preliminary data.</text>
</comment>
<dbReference type="Proteomes" id="UP001519287">
    <property type="component" value="Unassembled WGS sequence"/>
</dbReference>
<name>A0ABS4IPD1_9BACL</name>
<keyword evidence="2" id="KW-1185">Reference proteome</keyword>
<protein>
    <submittedName>
        <fullName evidence="1">Uncharacterized protein</fullName>
    </submittedName>
</protein>
<organism evidence="1 2">
    <name type="scientific">Paenibacillus eucommiae</name>
    <dbReference type="NCBI Taxonomy" id="1355755"/>
    <lineage>
        <taxon>Bacteria</taxon>
        <taxon>Bacillati</taxon>
        <taxon>Bacillota</taxon>
        <taxon>Bacilli</taxon>
        <taxon>Bacillales</taxon>
        <taxon>Paenibacillaceae</taxon>
        <taxon>Paenibacillus</taxon>
    </lineage>
</organism>